<dbReference type="InterPro" id="IPR001173">
    <property type="entry name" value="Glyco_trans_2-like"/>
</dbReference>
<dbReference type="GO" id="GO:0016757">
    <property type="term" value="F:glycosyltransferase activity"/>
    <property type="evidence" value="ECO:0007669"/>
    <property type="project" value="UniProtKB-KW"/>
</dbReference>
<evidence type="ECO:0000256" key="2">
    <source>
        <dbReference type="ARBA" id="ARBA00006739"/>
    </source>
</evidence>
<evidence type="ECO:0000313" key="6">
    <source>
        <dbReference type="EMBL" id="AEI45057.1"/>
    </source>
</evidence>
<protein>
    <submittedName>
        <fullName evidence="6">Glycosyl transferase family 2</fullName>
    </submittedName>
</protein>
<evidence type="ECO:0000313" key="7">
    <source>
        <dbReference type="Proteomes" id="UP000006620"/>
    </source>
</evidence>
<evidence type="ECO:0000256" key="1">
    <source>
        <dbReference type="ARBA" id="ARBA00004776"/>
    </source>
</evidence>
<keyword evidence="4 6" id="KW-0808">Transferase</keyword>
<evidence type="ECO:0000256" key="3">
    <source>
        <dbReference type="ARBA" id="ARBA00022676"/>
    </source>
</evidence>
<reference evidence="6 7" key="2">
    <citation type="journal article" date="2013" name="Genome Announc.">
        <title>Genome Sequence of Growth-Improving Paenibacillus mucilaginosus Strain KNP414.</title>
        <authorList>
            <person name="Lu J.J."/>
            <person name="Wang J.F."/>
            <person name="Hu X.F."/>
        </authorList>
    </citation>
    <scope>NUCLEOTIDE SEQUENCE [LARGE SCALE GENOMIC DNA]</scope>
    <source>
        <strain evidence="6 7">KNP414</strain>
    </source>
</reference>
<reference evidence="7" key="1">
    <citation type="submission" date="2011-06" db="EMBL/GenBank/DDBJ databases">
        <title>Complete genome sequence of Paenibacillus mucilaginosus KNP414.</title>
        <authorList>
            <person name="Wang J."/>
            <person name="Hu S."/>
            <person name="Hu X."/>
            <person name="Zhang B."/>
            <person name="Dong D."/>
            <person name="Zhang S."/>
            <person name="Zhao K."/>
            <person name="Wu D."/>
        </authorList>
    </citation>
    <scope>NUCLEOTIDE SEQUENCE [LARGE SCALE GENOMIC DNA]</scope>
    <source>
        <strain evidence="7">KNP414</strain>
    </source>
</reference>
<organism evidence="6 7">
    <name type="scientific">Paenibacillus mucilaginosus (strain KNP414)</name>
    <dbReference type="NCBI Taxonomy" id="1036673"/>
    <lineage>
        <taxon>Bacteria</taxon>
        <taxon>Bacillati</taxon>
        <taxon>Bacillota</taxon>
        <taxon>Bacilli</taxon>
        <taxon>Bacillales</taxon>
        <taxon>Paenibacillaceae</taxon>
        <taxon>Paenibacillus</taxon>
    </lineage>
</organism>
<dbReference type="AlphaFoldDB" id="F8FNY8"/>
<dbReference type="CDD" id="cd04186">
    <property type="entry name" value="GT_2_like_c"/>
    <property type="match status" value="1"/>
</dbReference>
<dbReference type="Gene3D" id="3.90.550.10">
    <property type="entry name" value="Spore Coat Polysaccharide Biosynthesis Protein SpsA, Chain A"/>
    <property type="match status" value="1"/>
</dbReference>
<keyword evidence="3" id="KW-0328">Glycosyltransferase</keyword>
<dbReference type="Proteomes" id="UP000006620">
    <property type="component" value="Chromosome"/>
</dbReference>
<dbReference type="KEGG" id="pms:KNP414_06536"/>
<dbReference type="PANTHER" id="PTHR43179">
    <property type="entry name" value="RHAMNOSYLTRANSFERASE WBBL"/>
    <property type="match status" value="1"/>
</dbReference>
<name>F8FNY8_PAEMK</name>
<dbReference type="Pfam" id="PF00535">
    <property type="entry name" value="Glycos_transf_2"/>
    <property type="match status" value="1"/>
</dbReference>
<dbReference type="InterPro" id="IPR029044">
    <property type="entry name" value="Nucleotide-diphossugar_trans"/>
</dbReference>
<proteinExistence type="inferred from homology"/>
<evidence type="ECO:0000259" key="5">
    <source>
        <dbReference type="Pfam" id="PF00535"/>
    </source>
</evidence>
<dbReference type="HOGENOM" id="CLU_023845_0_6_9"/>
<comment type="similarity">
    <text evidence="2">Belongs to the glycosyltransferase 2 family.</text>
</comment>
<evidence type="ECO:0000256" key="4">
    <source>
        <dbReference type="ARBA" id="ARBA00022679"/>
    </source>
</evidence>
<comment type="pathway">
    <text evidence="1">Cell wall biogenesis; cell wall polysaccharide biosynthesis.</text>
</comment>
<sequence>MQKASIVIPHKDGLPLLVRCIDSIRRHTETPYEIIVVDNGSRDGSVEYCLQAGVRLISSPSNRGFPAACNLGMQLAGGDAVLLLNNDVVVTPRWLTNLMRCLYASEDMGLVGPVTNYASGVQMVDTPYNTPEQADSVPNEPDPAKWQEVRRLIGFCLLFKRETMERIGLLDEAYSPGHFEDDDYCYRARAAGYRLMAAGDTFVYHQGSASFGQEPQEGVKELIRRNREIFMAKWGVDPQQFI</sequence>
<dbReference type="EMBL" id="CP002869">
    <property type="protein sequence ID" value="AEI45057.1"/>
    <property type="molecule type" value="Genomic_DNA"/>
</dbReference>
<gene>
    <name evidence="6" type="ordered locus">KNP414_06536</name>
</gene>
<dbReference type="SUPFAM" id="SSF53448">
    <property type="entry name" value="Nucleotide-diphospho-sugar transferases"/>
    <property type="match status" value="1"/>
</dbReference>
<accession>F8FNY8</accession>
<dbReference type="PATRIC" id="fig|1036673.3.peg.6092"/>
<feature type="domain" description="Glycosyltransferase 2-like" evidence="5">
    <location>
        <begin position="5"/>
        <end position="164"/>
    </location>
</feature>
<dbReference type="RefSeq" id="WP_013920201.1">
    <property type="nucleotide sequence ID" value="NC_015690.1"/>
</dbReference>
<dbReference type="PANTHER" id="PTHR43179:SF12">
    <property type="entry name" value="GALACTOFURANOSYLTRANSFERASE GLFT2"/>
    <property type="match status" value="1"/>
</dbReference>